<evidence type="ECO:0000313" key="2">
    <source>
        <dbReference type="EMBL" id="AWG22849.1"/>
    </source>
</evidence>
<dbReference type="RefSeq" id="WP_108741764.1">
    <property type="nucleotide sequence ID" value="NZ_CP020918.1"/>
</dbReference>
<sequence>MKTEILKMIMPMAVIAVAVTGAFSSNTMNKNSKAFALKQGYTHTSPSSACNISNMCSDIVGDFCTVGTEEVRLWGKTTPNAATCNVPLYKNN</sequence>
<dbReference type="Proteomes" id="UP000244527">
    <property type="component" value="Chromosome"/>
</dbReference>
<dbReference type="Pfam" id="PF20130">
    <property type="entry name" value="DUF6520"/>
    <property type="match status" value="1"/>
</dbReference>
<dbReference type="OrthoDB" id="1453093at2"/>
<feature type="signal peptide" evidence="1">
    <location>
        <begin position="1"/>
        <end position="18"/>
    </location>
</feature>
<name>A0A2S1LGL2_9FLAO</name>
<keyword evidence="1" id="KW-0732">Signal</keyword>
<protein>
    <submittedName>
        <fullName evidence="2">Uncharacterized protein</fullName>
    </submittedName>
</protein>
<evidence type="ECO:0000256" key="1">
    <source>
        <dbReference type="SAM" id="SignalP"/>
    </source>
</evidence>
<accession>A0A2S1LGL2</accession>
<proteinExistence type="predicted"/>
<dbReference type="KEGG" id="ffa:FFWV33_15595"/>
<gene>
    <name evidence="2" type="ORF">FFWV33_15595</name>
</gene>
<keyword evidence="3" id="KW-1185">Reference proteome</keyword>
<dbReference type="EMBL" id="CP020918">
    <property type="protein sequence ID" value="AWG22849.1"/>
    <property type="molecule type" value="Genomic_DNA"/>
</dbReference>
<reference evidence="2 3" key="1">
    <citation type="submission" date="2017-04" db="EMBL/GenBank/DDBJ databases">
        <title>Compelte genome sequence of WV33.</title>
        <authorList>
            <person name="Lee P.C."/>
        </authorList>
    </citation>
    <scope>NUCLEOTIDE SEQUENCE [LARGE SCALE GENOMIC DNA]</scope>
    <source>
        <strain evidence="2 3">WV33</strain>
    </source>
</reference>
<evidence type="ECO:0000313" key="3">
    <source>
        <dbReference type="Proteomes" id="UP000244527"/>
    </source>
</evidence>
<feature type="chain" id="PRO_5015776512" evidence="1">
    <location>
        <begin position="19"/>
        <end position="92"/>
    </location>
</feature>
<organism evidence="2 3">
    <name type="scientific">Flavobacterium faecale</name>
    <dbReference type="NCBI Taxonomy" id="1355330"/>
    <lineage>
        <taxon>Bacteria</taxon>
        <taxon>Pseudomonadati</taxon>
        <taxon>Bacteroidota</taxon>
        <taxon>Flavobacteriia</taxon>
        <taxon>Flavobacteriales</taxon>
        <taxon>Flavobacteriaceae</taxon>
        <taxon>Flavobacterium</taxon>
    </lineage>
</organism>
<dbReference type="InterPro" id="IPR045391">
    <property type="entry name" value="DUF6520"/>
</dbReference>
<dbReference type="AlphaFoldDB" id="A0A2S1LGL2"/>